<feature type="domain" description="Sacsin/Nov" evidence="2">
    <location>
        <begin position="1"/>
        <end position="180"/>
    </location>
</feature>
<comment type="caution">
    <text evidence="3">The sequence shown here is derived from an EMBL/GenBank/DDBJ whole genome shotgun (WGS) entry which is preliminary data.</text>
</comment>
<accession>A0AAW2KQ36</accession>
<reference evidence="3" key="1">
    <citation type="submission" date="2020-06" db="EMBL/GenBank/DDBJ databases">
        <authorList>
            <person name="Li T."/>
            <person name="Hu X."/>
            <person name="Zhang T."/>
            <person name="Song X."/>
            <person name="Zhang H."/>
            <person name="Dai N."/>
            <person name="Sheng W."/>
            <person name="Hou X."/>
            <person name="Wei L."/>
        </authorList>
    </citation>
    <scope>NUCLEOTIDE SEQUENCE</scope>
    <source>
        <strain evidence="3">G02</strain>
        <tissue evidence="3">Leaf</tissue>
    </source>
</reference>
<dbReference type="PANTHER" id="PTHR15600">
    <property type="entry name" value="SACSIN"/>
    <property type="match status" value="1"/>
</dbReference>
<dbReference type="PANTHER" id="PTHR15600:SF42">
    <property type="entry name" value="SACSIN"/>
    <property type="match status" value="1"/>
</dbReference>
<dbReference type="InterPro" id="IPR058210">
    <property type="entry name" value="SACS/Nov_dom"/>
</dbReference>
<dbReference type="EMBL" id="JACGWJ010000027">
    <property type="protein sequence ID" value="KAL0308622.1"/>
    <property type="molecule type" value="Genomic_DNA"/>
</dbReference>
<proteinExistence type="predicted"/>
<evidence type="ECO:0000256" key="1">
    <source>
        <dbReference type="SAM" id="MobiDB-lite"/>
    </source>
</evidence>
<dbReference type="InterPro" id="IPR052972">
    <property type="entry name" value="Sacsin_chaperone_reg"/>
</dbReference>
<organism evidence="3">
    <name type="scientific">Sesamum radiatum</name>
    <name type="common">Black benniseed</name>
    <dbReference type="NCBI Taxonomy" id="300843"/>
    <lineage>
        <taxon>Eukaryota</taxon>
        <taxon>Viridiplantae</taxon>
        <taxon>Streptophyta</taxon>
        <taxon>Embryophyta</taxon>
        <taxon>Tracheophyta</taxon>
        <taxon>Spermatophyta</taxon>
        <taxon>Magnoliopsida</taxon>
        <taxon>eudicotyledons</taxon>
        <taxon>Gunneridae</taxon>
        <taxon>Pentapetalae</taxon>
        <taxon>asterids</taxon>
        <taxon>lamiids</taxon>
        <taxon>Lamiales</taxon>
        <taxon>Pedaliaceae</taxon>
        <taxon>Sesamum</taxon>
    </lineage>
</organism>
<gene>
    <name evidence="3" type="ORF">Sradi_5804500</name>
</gene>
<sequence length="1295" mass="145256">MGDWQGPALYCFNDSIFSPQDLYAISRIGQESKLEKPFAIGRFGLGFNCVYHFTDIPAFVSGENIVMFDPHACNLPGISPTHPGLRIKFAGRKIFGTISDQFSPFLHFGCDLQRPFPGTLFRFALRSANAASRSQIKKEVYAPSDVLSLFSSFSEVVSATLLFLRNVKTISIFVKEGPNSEMQLLNCVRKDSVNEPEVERSPFQHIFSSMYGNQLDGLTTPINSVEIGQKLGGSEENLDESFPNTADILQKLQASTRSTLDFDGRAFCFLPLPISTGLPVHINAYFELSSNRRDIWFGDDMAGDGKMRSDWNMYLLEEVVAPAYGHLLERIALEFGPSDLFFSFWPKTGGFGPWTSLIRKFYQFVSESGLCVLYTKARGGQWISTKQAIFPDHNFDKAWELLEALSNAGLPVVSIPKEIVNRFMEICPSLHFLTPQLLRTLLIRRSREFTDRNAMILTLEYCLLDLRSPVISKNFYGLPLIPLSSGAFAKLDKRGLSEQIYVTRADGYSLLKDSIPHQLVDCEISDHLYHKLCALAESKDFNISFLTCQLLENILMRVIPAEWHYAKQVLWVPGNQGHPSVEWVRLLWSYLRSSCEDLSLFSNWPILPVENNHLIQLVENSKVIRDGGWSENMSALLQRAGCLILRRDIPIEHPQLKYYVQSSTAMGVLNALLAVTGKLDDIEGLFGDATDGGLHELRSFILQSKWFSDGLMDSTHVNIIKHIPMFESFKSRKLVSLSRSLKWLKPESVRDDLLDDDFVRLDSEKERIILEKFLGIREPSRVDFYKDYVLSRLSEFIFQEGFLLGIFCDIRSLITEDNTCKEVFSRTPFVQAADGAWKEPFRLYDPRVPELKMFLHKEAFFPSEPFSDPEILDTLVAFGLRQTLGVAGLLDCARSVSMLYESRDSEAVIFGRRLLSCLNAVTLKLSYEEESGHSDHTPASQENALPGGGGEEKSSMCGSVDLLSNAMDVHSLVTNLVDDMGREDFWSDLRSISWCPVYSDPPVKGLPWLASAHKIAAPLTTRPQSQMWIVSSKLHVLDGECSEYLQQKLGWMDPLDLHTLSAQLVGLSKIYNETRLQYDTELKKQIPIIYSQLQNYVRTDDLAFLKSSLVGVNWIWIGDDFVSPDVLAFDSPVKFSPYMYVVPSELSMFQDLLLALGVRQTIADNYLDGPGPENRSTLLIPDSSGVLIGAADLCIMMHHGWKPIPLLGPALVAILEGASLSGDEVASLQFLPPWSLRGDTLNYGLGLLSCFSISDLPSVVSDGYLYLFDPRGVAIATPSTCLPSAKVFPLRGMPG</sequence>
<evidence type="ECO:0000259" key="2">
    <source>
        <dbReference type="Pfam" id="PF25794"/>
    </source>
</evidence>
<protein>
    <submittedName>
        <fullName evidence="3">Sacsin</fullName>
    </submittedName>
</protein>
<feature type="region of interest" description="Disordered" evidence="1">
    <location>
        <begin position="929"/>
        <end position="955"/>
    </location>
</feature>
<reference evidence="3" key="2">
    <citation type="journal article" date="2024" name="Plant">
        <title>Genomic evolution and insights into agronomic trait innovations of Sesamum species.</title>
        <authorList>
            <person name="Miao H."/>
            <person name="Wang L."/>
            <person name="Qu L."/>
            <person name="Liu H."/>
            <person name="Sun Y."/>
            <person name="Le M."/>
            <person name="Wang Q."/>
            <person name="Wei S."/>
            <person name="Zheng Y."/>
            <person name="Lin W."/>
            <person name="Duan Y."/>
            <person name="Cao H."/>
            <person name="Xiong S."/>
            <person name="Wang X."/>
            <person name="Wei L."/>
            <person name="Li C."/>
            <person name="Ma Q."/>
            <person name="Ju M."/>
            <person name="Zhao R."/>
            <person name="Li G."/>
            <person name="Mu C."/>
            <person name="Tian Q."/>
            <person name="Mei H."/>
            <person name="Zhang T."/>
            <person name="Gao T."/>
            <person name="Zhang H."/>
        </authorList>
    </citation>
    <scope>NUCLEOTIDE SEQUENCE</scope>
    <source>
        <strain evidence="3">G02</strain>
    </source>
</reference>
<name>A0AAW2KQ36_SESRA</name>
<dbReference type="GO" id="GO:0030544">
    <property type="term" value="F:Hsp70 protein binding"/>
    <property type="evidence" value="ECO:0007669"/>
    <property type="project" value="TreeGrafter"/>
</dbReference>
<evidence type="ECO:0000313" key="3">
    <source>
        <dbReference type="EMBL" id="KAL0308622.1"/>
    </source>
</evidence>
<dbReference type="Pfam" id="PF25794">
    <property type="entry name" value="SACS"/>
    <property type="match status" value="1"/>
</dbReference>